<feature type="region of interest" description="Disordered" evidence="1">
    <location>
        <begin position="41"/>
        <end position="93"/>
    </location>
</feature>
<evidence type="ECO:0000313" key="3">
    <source>
        <dbReference type="Proteomes" id="UP000279275"/>
    </source>
</evidence>
<keyword evidence="3" id="KW-1185">Reference proteome</keyword>
<comment type="caution">
    <text evidence="2">The sequence shown here is derived from an EMBL/GenBank/DDBJ whole genome shotgun (WGS) entry which is preliminary data.</text>
</comment>
<evidence type="ECO:0000256" key="1">
    <source>
        <dbReference type="SAM" id="MobiDB-lite"/>
    </source>
</evidence>
<name>A0A3M2L9N9_9NOCA</name>
<dbReference type="AlphaFoldDB" id="A0A3M2L9N9"/>
<organism evidence="2 3">
    <name type="scientific">Nocardia stercoris</name>
    <dbReference type="NCBI Taxonomy" id="2483361"/>
    <lineage>
        <taxon>Bacteria</taxon>
        <taxon>Bacillati</taxon>
        <taxon>Actinomycetota</taxon>
        <taxon>Actinomycetes</taxon>
        <taxon>Mycobacteriales</taxon>
        <taxon>Nocardiaceae</taxon>
        <taxon>Nocardia</taxon>
    </lineage>
</organism>
<feature type="region of interest" description="Disordered" evidence="1">
    <location>
        <begin position="1"/>
        <end position="27"/>
    </location>
</feature>
<proteinExistence type="predicted"/>
<gene>
    <name evidence="2" type="ORF">EBN03_07880</name>
</gene>
<evidence type="ECO:0000313" key="2">
    <source>
        <dbReference type="EMBL" id="RMI34302.1"/>
    </source>
</evidence>
<sequence length="93" mass="9525">MRTTGFRFLHTCPQAGRRTGSRRTPGCAAGRIDGAALDRAVAPTAESAPTAAALSPESADGPDPAFGSPLPAGTNRFAAPVVHDRTPDAERTP</sequence>
<reference evidence="2 3" key="1">
    <citation type="submission" date="2018-10" db="EMBL/GenBank/DDBJ databases">
        <title>Isolation from cow dung.</title>
        <authorList>
            <person name="Ling L."/>
        </authorList>
    </citation>
    <scope>NUCLEOTIDE SEQUENCE [LARGE SCALE GENOMIC DNA]</scope>
    <source>
        <strain evidence="2 3">NEAU-LL90</strain>
    </source>
</reference>
<dbReference type="Proteomes" id="UP000279275">
    <property type="component" value="Unassembled WGS sequence"/>
</dbReference>
<feature type="compositionally biased region" description="Low complexity" evidence="1">
    <location>
        <begin position="41"/>
        <end position="59"/>
    </location>
</feature>
<accession>A0A3M2L9N9</accession>
<protein>
    <submittedName>
        <fullName evidence="2">Uncharacterized protein</fullName>
    </submittedName>
</protein>
<dbReference type="EMBL" id="RFFH01000002">
    <property type="protein sequence ID" value="RMI34302.1"/>
    <property type="molecule type" value="Genomic_DNA"/>
</dbReference>
<feature type="compositionally biased region" description="Basic and acidic residues" evidence="1">
    <location>
        <begin position="82"/>
        <end position="93"/>
    </location>
</feature>